<evidence type="ECO:0000256" key="10">
    <source>
        <dbReference type="ARBA" id="ARBA00023235"/>
    </source>
</evidence>
<keyword evidence="8 14" id="KW-0479">Metal-binding</keyword>
<evidence type="ECO:0000313" key="19">
    <source>
        <dbReference type="EMBL" id="RVU54824.1"/>
    </source>
</evidence>
<reference evidence="19 20" key="1">
    <citation type="submission" date="2018-11" db="EMBL/GenBank/DDBJ databases">
        <title>Genome sequencing and assembly of Anaerosphaera sp. nov., GS7-6-2.</title>
        <authorList>
            <person name="Rettenmaier R."/>
            <person name="Liebl W."/>
            <person name="Zverlov V."/>
        </authorList>
    </citation>
    <scope>NUCLEOTIDE SEQUENCE [LARGE SCALE GENOMIC DNA]</scope>
    <source>
        <strain evidence="19 20">GS7-6-2</strain>
    </source>
</reference>
<dbReference type="SUPFAM" id="SSF55957">
    <property type="entry name" value="Phosphoglucomutase, C-terminal domain"/>
    <property type="match status" value="1"/>
</dbReference>
<dbReference type="Gene3D" id="3.30.310.50">
    <property type="entry name" value="Alpha-D-phosphohexomutase, C-terminal domain"/>
    <property type="match status" value="1"/>
</dbReference>
<dbReference type="Pfam" id="PF02880">
    <property type="entry name" value="PGM_PMM_III"/>
    <property type="match status" value="1"/>
</dbReference>
<evidence type="ECO:0000313" key="20">
    <source>
        <dbReference type="Proteomes" id="UP000288812"/>
    </source>
</evidence>
<evidence type="ECO:0000256" key="3">
    <source>
        <dbReference type="ARBA" id="ARBA00005164"/>
    </source>
</evidence>
<comment type="pathway">
    <text evidence="3">Glycolipid metabolism; diglucosyl-diacylglycerol biosynthesis.</text>
</comment>
<evidence type="ECO:0000256" key="11">
    <source>
        <dbReference type="ARBA" id="ARBA00039995"/>
    </source>
</evidence>
<dbReference type="PANTHER" id="PTHR45745:SF1">
    <property type="entry name" value="PHOSPHOGLUCOMUTASE 2B-RELATED"/>
    <property type="match status" value="1"/>
</dbReference>
<dbReference type="InterPro" id="IPR005845">
    <property type="entry name" value="A-D-PHexomutase_a/b/a-II"/>
</dbReference>
<dbReference type="PROSITE" id="PS00710">
    <property type="entry name" value="PGM_PMM"/>
    <property type="match status" value="1"/>
</dbReference>
<gene>
    <name evidence="19" type="ORF">EF514_05755</name>
</gene>
<dbReference type="PRINTS" id="PR00509">
    <property type="entry name" value="PGMPMM"/>
</dbReference>
<evidence type="ECO:0000259" key="17">
    <source>
        <dbReference type="Pfam" id="PF02879"/>
    </source>
</evidence>
<evidence type="ECO:0000256" key="13">
    <source>
        <dbReference type="ARBA" id="ARBA00041467"/>
    </source>
</evidence>
<comment type="pathway">
    <text evidence="4">Lipid metabolism.</text>
</comment>
<dbReference type="GO" id="GO:0008973">
    <property type="term" value="F:phosphopentomutase activity"/>
    <property type="evidence" value="ECO:0007669"/>
    <property type="project" value="TreeGrafter"/>
</dbReference>
<evidence type="ECO:0000256" key="12">
    <source>
        <dbReference type="ARBA" id="ARBA00041398"/>
    </source>
</evidence>
<dbReference type="InterPro" id="IPR016055">
    <property type="entry name" value="A-D-PHexomutase_a/b/a-I/II/III"/>
</dbReference>
<dbReference type="Pfam" id="PF02879">
    <property type="entry name" value="PGM_PMM_II"/>
    <property type="match status" value="1"/>
</dbReference>
<dbReference type="OrthoDB" id="9806956at2"/>
<protein>
    <recommendedName>
        <fullName evidence="11">Phosphoglucomutase</fullName>
        <ecNumber evidence="6">5.4.2.2</ecNumber>
    </recommendedName>
    <alternativeName>
        <fullName evidence="13">Alpha-phosphoglucomutase</fullName>
    </alternativeName>
    <alternativeName>
        <fullName evidence="12">Glucose phosphomutase</fullName>
    </alternativeName>
</protein>
<keyword evidence="9 14" id="KW-0460">Magnesium</keyword>
<dbReference type="Pfam" id="PF02878">
    <property type="entry name" value="PGM_PMM_I"/>
    <property type="match status" value="1"/>
</dbReference>
<accession>A0A437S753</accession>
<evidence type="ECO:0000256" key="1">
    <source>
        <dbReference type="ARBA" id="ARBA00000443"/>
    </source>
</evidence>
<organism evidence="19 20">
    <name type="scientific">Anaerosphaera multitolerans</name>
    <dbReference type="NCBI Taxonomy" id="2487351"/>
    <lineage>
        <taxon>Bacteria</taxon>
        <taxon>Bacillati</taxon>
        <taxon>Bacillota</taxon>
        <taxon>Tissierellia</taxon>
        <taxon>Tissierellales</taxon>
        <taxon>Peptoniphilaceae</taxon>
        <taxon>Anaerosphaera</taxon>
    </lineage>
</organism>
<dbReference type="Pfam" id="PF00408">
    <property type="entry name" value="PGM_PMM_IV"/>
    <property type="match status" value="1"/>
</dbReference>
<dbReference type="InterPro" id="IPR005844">
    <property type="entry name" value="A-D-PHexomutase_a/b/a-I"/>
</dbReference>
<evidence type="ECO:0000256" key="6">
    <source>
        <dbReference type="ARBA" id="ARBA00012728"/>
    </source>
</evidence>
<evidence type="ECO:0000256" key="4">
    <source>
        <dbReference type="ARBA" id="ARBA00005189"/>
    </source>
</evidence>
<dbReference type="InterPro" id="IPR036900">
    <property type="entry name" value="A-D-PHexomutase_C_sf"/>
</dbReference>
<feature type="domain" description="Alpha-D-phosphohexomutase alpha/beta/alpha" evidence="16">
    <location>
        <begin position="42"/>
        <end position="181"/>
    </location>
</feature>
<dbReference type="SUPFAM" id="SSF53738">
    <property type="entry name" value="Phosphoglucomutase, first 3 domains"/>
    <property type="match status" value="3"/>
</dbReference>
<dbReference type="GO" id="GO:0005975">
    <property type="term" value="P:carbohydrate metabolic process"/>
    <property type="evidence" value="ECO:0007669"/>
    <property type="project" value="InterPro"/>
</dbReference>
<comment type="caution">
    <text evidence="19">The sequence shown here is derived from an EMBL/GenBank/DDBJ whole genome shotgun (WGS) entry which is preliminary data.</text>
</comment>
<dbReference type="InterPro" id="IPR016066">
    <property type="entry name" value="A-D-PHexomutase_CS"/>
</dbReference>
<dbReference type="RefSeq" id="WP_127724477.1">
    <property type="nucleotide sequence ID" value="NZ_RLIH01000006.1"/>
</dbReference>
<comment type="catalytic activity">
    <reaction evidence="1">
        <text>alpha-D-glucose 1-phosphate = alpha-D-glucose 6-phosphate</text>
        <dbReference type="Rhea" id="RHEA:23536"/>
        <dbReference type="ChEBI" id="CHEBI:58225"/>
        <dbReference type="ChEBI" id="CHEBI:58601"/>
        <dbReference type="EC" id="5.4.2.2"/>
    </reaction>
</comment>
<evidence type="ECO:0000256" key="2">
    <source>
        <dbReference type="ARBA" id="ARBA00001946"/>
    </source>
</evidence>
<dbReference type="AlphaFoldDB" id="A0A437S753"/>
<evidence type="ECO:0000256" key="7">
    <source>
        <dbReference type="ARBA" id="ARBA00022553"/>
    </source>
</evidence>
<evidence type="ECO:0000256" key="8">
    <source>
        <dbReference type="ARBA" id="ARBA00022723"/>
    </source>
</evidence>
<dbReference type="InterPro" id="IPR005846">
    <property type="entry name" value="A-D-PHexomutase_a/b/a-III"/>
</dbReference>
<dbReference type="GO" id="GO:0000287">
    <property type="term" value="F:magnesium ion binding"/>
    <property type="evidence" value="ECO:0007669"/>
    <property type="project" value="InterPro"/>
</dbReference>
<feature type="domain" description="Alpha-D-phosphohexomutase alpha/beta/alpha" evidence="18">
    <location>
        <begin position="320"/>
        <end position="446"/>
    </location>
</feature>
<keyword evidence="10" id="KW-0413">Isomerase</keyword>
<dbReference type="PANTHER" id="PTHR45745">
    <property type="entry name" value="PHOSPHOMANNOMUTASE 45A"/>
    <property type="match status" value="1"/>
</dbReference>
<dbReference type="GO" id="GO:0006166">
    <property type="term" value="P:purine ribonucleoside salvage"/>
    <property type="evidence" value="ECO:0007669"/>
    <property type="project" value="TreeGrafter"/>
</dbReference>
<dbReference type="Proteomes" id="UP000288812">
    <property type="component" value="Unassembled WGS sequence"/>
</dbReference>
<keyword evidence="20" id="KW-1185">Reference proteome</keyword>
<proteinExistence type="inferred from homology"/>
<evidence type="ECO:0000259" key="15">
    <source>
        <dbReference type="Pfam" id="PF00408"/>
    </source>
</evidence>
<evidence type="ECO:0000256" key="14">
    <source>
        <dbReference type="RuleBase" id="RU004326"/>
    </source>
</evidence>
<feature type="domain" description="Alpha-D-phosphohexomutase alpha/beta/alpha" evidence="17">
    <location>
        <begin position="210"/>
        <end position="309"/>
    </location>
</feature>
<evidence type="ECO:0000256" key="9">
    <source>
        <dbReference type="ARBA" id="ARBA00022842"/>
    </source>
</evidence>
<dbReference type="Gene3D" id="3.40.120.10">
    <property type="entry name" value="Alpha-D-Glucose-1,6-Bisphosphate, subunit A, domain 3"/>
    <property type="match status" value="3"/>
</dbReference>
<evidence type="ECO:0000259" key="16">
    <source>
        <dbReference type="Pfam" id="PF02878"/>
    </source>
</evidence>
<feature type="domain" description="Alpha-D-phosphohexomutase C-terminal" evidence="15">
    <location>
        <begin position="488"/>
        <end position="544"/>
    </location>
</feature>
<dbReference type="InterPro" id="IPR005843">
    <property type="entry name" value="A-D-PHexomutase_C"/>
</dbReference>
<name>A0A437S753_9FIRM</name>
<dbReference type="InterPro" id="IPR005841">
    <property type="entry name" value="Alpha-D-phosphohexomutase_SF"/>
</dbReference>
<comment type="cofactor">
    <cofactor evidence="2">
        <name>Mg(2+)</name>
        <dbReference type="ChEBI" id="CHEBI:18420"/>
    </cofactor>
</comment>
<evidence type="ECO:0000259" key="18">
    <source>
        <dbReference type="Pfam" id="PF02880"/>
    </source>
</evidence>
<dbReference type="CDD" id="cd05799">
    <property type="entry name" value="PGM2"/>
    <property type="match status" value="1"/>
</dbReference>
<dbReference type="GO" id="GO:0004614">
    <property type="term" value="F:phosphoglucomutase activity"/>
    <property type="evidence" value="ECO:0007669"/>
    <property type="project" value="UniProtKB-EC"/>
</dbReference>
<evidence type="ECO:0000256" key="5">
    <source>
        <dbReference type="ARBA" id="ARBA00010231"/>
    </source>
</evidence>
<comment type="similarity">
    <text evidence="5 14">Belongs to the phosphohexose mutase family.</text>
</comment>
<dbReference type="EC" id="5.4.2.2" evidence="6"/>
<keyword evidence="7" id="KW-0597">Phosphoprotein</keyword>
<sequence length="561" mass="63947">MNYRERVKEWLDSAIVSEDLKTEIRSIDDEEELKDRFYRDLEFGTAGIRGIVGVGTNRMNEITVARATQGLANTIIKRGQTAMDRGVVIARDVRHMSREFSEIVVRVLAANGINAHIFNDIRPTPMLSYAVRYLGTISGIVITASHNPKQYNGYKVYWEEGSQILDDIANEIQEEIEKLKFEDIKILDYKSTVVSGFVHVIKSDLDISYYRKTLSKSINDDIDKDICVVYSPLNGTGNKPVRYVLAERGFTNINVVPEQENPDPDFETVGYPNPEDVNAFEYSLRLANEIDADLIFATDPDCDRVAMLAKKSEGDYYVFNGNQTGVLLTYYILNSLYERNIIPFNGAIVKSIVTGNLAKEIAESMGVTVFETLTGFKNICALPNLWDRTKEYKFIFGYEESIGYVYGDHVRDKDGVISSMMIVEMAAYYKKKGKNLIEVLEDIYKEFGYFKEDLTSIVLEGIEGQERISRMMEFFRKSEFSGFGGIKLEEKIDYIRGYNGVGPSNVLIYHLEDGSWFAVRPSGTEPKIKLYVYSKDENEEEAVRKVKDIKEDVENKLYSVN</sequence>
<dbReference type="EMBL" id="RLIH01000006">
    <property type="protein sequence ID" value="RVU54824.1"/>
    <property type="molecule type" value="Genomic_DNA"/>
</dbReference>